<dbReference type="EMBL" id="PYBW01000088">
    <property type="protein sequence ID" value="PYC75790.1"/>
    <property type="molecule type" value="Genomic_DNA"/>
</dbReference>
<dbReference type="RefSeq" id="WP_110671924.1">
    <property type="nucleotide sequence ID" value="NZ_PYBW01000088.1"/>
</dbReference>
<keyword evidence="2" id="KW-1185">Reference proteome</keyword>
<name>A0A2V4NX11_9ACTN</name>
<dbReference type="AlphaFoldDB" id="A0A2V4NX11"/>
<gene>
    <name evidence="1" type="ORF">C7C46_23650</name>
</gene>
<protein>
    <submittedName>
        <fullName evidence="1">Uncharacterized protein</fullName>
    </submittedName>
</protein>
<sequence>MVPVLHFLAEAVADPSGPQAARLAHAARYTGSALSGLANAVGAVRKLRHRAAPEQPTVPCCCRSCPAHREAGTE</sequence>
<evidence type="ECO:0000313" key="2">
    <source>
        <dbReference type="Proteomes" id="UP000248039"/>
    </source>
</evidence>
<comment type="caution">
    <text evidence="1">The sequence shown here is derived from an EMBL/GenBank/DDBJ whole genome shotgun (WGS) entry which is preliminary data.</text>
</comment>
<dbReference type="Proteomes" id="UP000248039">
    <property type="component" value="Unassembled WGS sequence"/>
</dbReference>
<accession>A0A2V4NX11</accession>
<proteinExistence type="predicted"/>
<organism evidence="1 2">
    <name type="scientific">Streptomyces tateyamensis</name>
    <dbReference type="NCBI Taxonomy" id="565073"/>
    <lineage>
        <taxon>Bacteria</taxon>
        <taxon>Bacillati</taxon>
        <taxon>Actinomycetota</taxon>
        <taxon>Actinomycetes</taxon>
        <taxon>Kitasatosporales</taxon>
        <taxon>Streptomycetaceae</taxon>
        <taxon>Streptomyces</taxon>
    </lineage>
</organism>
<evidence type="ECO:0000313" key="1">
    <source>
        <dbReference type="EMBL" id="PYC75790.1"/>
    </source>
</evidence>
<reference evidence="1 2" key="1">
    <citation type="submission" date="2018-03" db="EMBL/GenBank/DDBJ databases">
        <title>Bioinformatic expansion and discovery of thiopeptide antibiotics.</title>
        <authorList>
            <person name="Schwalen C.J."/>
            <person name="Hudson G.A."/>
            <person name="Mitchell D.A."/>
        </authorList>
    </citation>
    <scope>NUCLEOTIDE SEQUENCE [LARGE SCALE GENOMIC DNA]</scope>
    <source>
        <strain evidence="1 2">ATCC 21389</strain>
    </source>
</reference>